<dbReference type="GO" id="GO:0003677">
    <property type="term" value="F:DNA binding"/>
    <property type="evidence" value="ECO:0007669"/>
    <property type="project" value="UniProtKB-UniRule"/>
</dbReference>
<dbReference type="PROSITE" id="PS51898">
    <property type="entry name" value="TYR_RECOMBINASE"/>
    <property type="match status" value="1"/>
</dbReference>
<sequence length="285" mass="32929">MEEEIIEEEIIREIGISRYEAAMREDEKSRATIEKYLHHVRQFTAFCAGRKIDKEIMRKYKEKLGESYAPSSANTALAAVNGYLRFCGLGRCCVRHFKVQRKVYCPEEKELNREEYIRLVDAARRKGRGRLAMLIQVVCSTGIRISELKYITVEAVRQGETCVSCKGKMRTVFLTRALREQMREYISQRGIETGPVFITRTGKPVDRTNIWREMKALCTEAAVSPGKVFPHSLRHLFARCFYAIDRDIAKLADILGHSSINTTRIYIATTGEEHRRRMEAMHLVI</sequence>
<protein>
    <submittedName>
        <fullName evidence="6">Tyrosine-type recombinase/integrase</fullName>
    </submittedName>
</protein>
<accession>A0A9D2H8Y9</accession>
<comment type="caution">
    <text evidence="6">The sequence shown here is derived from an EMBL/GenBank/DDBJ whole genome shotgun (WGS) entry which is preliminary data.</text>
</comment>
<dbReference type="Gene3D" id="1.10.443.10">
    <property type="entry name" value="Intergrase catalytic core"/>
    <property type="match status" value="1"/>
</dbReference>
<reference evidence="6" key="2">
    <citation type="submission" date="2021-04" db="EMBL/GenBank/DDBJ databases">
        <authorList>
            <person name="Gilroy R."/>
        </authorList>
    </citation>
    <scope>NUCLEOTIDE SEQUENCE</scope>
    <source>
        <strain evidence="6">ChiSjej2B20-11307</strain>
    </source>
</reference>
<dbReference type="InterPro" id="IPR013762">
    <property type="entry name" value="Integrase-like_cat_sf"/>
</dbReference>
<dbReference type="InterPro" id="IPR044068">
    <property type="entry name" value="CB"/>
</dbReference>
<evidence type="ECO:0000256" key="3">
    <source>
        <dbReference type="PROSITE-ProRule" id="PRU01248"/>
    </source>
</evidence>
<gene>
    <name evidence="6" type="ORF">H9798_06250</name>
</gene>
<dbReference type="Pfam" id="PF00589">
    <property type="entry name" value="Phage_integrase"/>
    <property type="match status" value="1"/>
</dbReference>
<dbReference type="GO" id="GO:0006310">
    <property type="term" value="P:DNA recombination"/>
    <property type="evidence" value="ECO:0007669"/>
    <property type="project" value="UniProtKB-KW"/>
</dbReference>
<dbReference type="AlphaFoldDB" id="A0A9D2H8Y9"/>
<feature type="domain" description="Core-binding (CB)" evidence="5">
    <location>
        <begin position="1"/>
        <end position="88"/>
    </location>
</feature>
<evidence type="ECO:0000259" key="4">
    <source>
        <dbReference type="PROSITE" id="PS51898"/>
    </source>
</evidence>
<evidence type="ECO:0000256" key="1">
    <source>
        <dbReference type="ARBA" id="ARBA00023125"/>
    </source>
</evidence>
<dbReference type="PROSITE" id="PS51900">
    <property type="entry name" value="CB"/>
    <property type="match status" value="1"/>
</dbReference>
<dbReference type="EMBL" id="DXAK01000032">
    <property type="protein sequence ID" value="HJA06733.1"/>
    <property type="molecule type" value="Genomic_DNA"/>
</dbReference>
<proteinExistence type="predicted"/>
<dbReference type="InterPro" id="IPR010998">
    <property type="entry name" value="Integrase_recombinase_N"/>
</dbReference>
<evidence type="ECO:0000256" key="2">
    <source>
        <dbReference type="ARBA" id="ARBA00023172"/>
    </source>
</evidence>
<evidence type="ECO:0000259" key="5">
    <source>
        <dbReference type="PROSITE" id="PS51900"/>
    </source>
</evidence>
<dbReference type="InterPro" id="IPR011010">
    <property type="entry name" value="DNA_brk_join_enz"/>
</dbReference>
<keyword evidence="2" id="KW-0233">DNA recombination</keyword>
<dbReference type="GO" id="GO:0015074">
    <property type="term" value="P:DNA integration"/>
    <property type="evidence" value="ECO:0007669"/>
    <property type="project" value="InterPro"/>
</dbReference>
<name>A0A9D2H8Y9_9FIRM</name>
<dbReference type="PANTHER" id="PTHR30349:SF89">
    <property type="entry name" value="INTEGRASE_RECOMBINASE"/>
    <property type="match status" value="1"/>
</dbReference>
<dbReference type="Gene3D" id="1.10.150.130">
    <property type="match status" value="1"/>
</dbReference>
<dbReference type="Proteomes" id="UP000824223">
    <property type="component" value="Unassembled WGS sequence"/>
</dbReference>
<dbReference type="SUPFAM" id="SSF56349">
    <property type="entry name" value="DNA breaking-rejoining enzymes"/>
    <property type="match status" value="1"/>
</dbReference>
<dbReference type="InterPro" id="IPR002104">
    <property type="entry name" value="Integrase_catalytic"/>
</dbReference>
<dbReference type="InterPro" id="IPR050090">
    <property type="entry name" value="Tyrosine_recombinase_XerCD"/>
</dbReference>
<dbReference type="PANTHER" id="PTHR30349">
    <property type="entry name" value="PHAGE INTEGRASE-RELATED"/>
    <property type="match status" value="1"/>
</dbReference>
<organism evidence="6 7">
    <name type="scientific">Candidatus Mediterraneibacter pullicola</name>
    <dbReference type="NCBI Taxonomy" id="2838682"/>
    <lineage>
        <taxon>Bacteria</taxon>
        <taxon>Bacillati</taxon>
        <taxon>Bacillota</taxon>
        <taxon>Clostridia</taxon>
        <taxon>Lachnospirales</taxon>
        <taxon>Lachnospiraceae</taxon>
        <taxon>Mediterraneibacter</taxon>
    </lineage>
</organism>
<reference evidence="6" key="1">
    <citation type="journal article" date="2021" name="PeerJ">
        <title>Extensive microbial diversity within the chicken gut microbiome revealed by metagenomics and culture.</title>
        <authorList>
            <person name="Gilroy R."/>
            <person name="Ravi A."/>
            <person name="Getino M."/>
            <person name="Pursley I."/>
            <person name="Horton D.L."/>
            <person name="Alikhan N.F."/>
            <person name="Baker D."/>
            <person name="Gharbi K."/>
            <person name="Hall N."/>
            <person name="Watson M."/>
            <person name="Adriaenssens E.M."/>
            <person name="Foster-Nyarko E."/>
            <person name="Jarju S."/>
            <person name="Secka A."/>
            <person name="Antonio M."/>
            <person name="Oren A."/>
            <person name="Chaudhuri R.R."/>
            <person name="La Ragione R."/>
            <person name="Hildebrand F."/>
            <person name="Pallen M.J."/>
        </authorList>
    </citation>
    <scope>NUCLEOTIDE SEQUENCE</scope>
    <source>
        <strain evidence="6">ChiSjej2B20-11307</strain>
    </source>
</reference>
<evidence type="ECO:0000313" key="6">
    <source>
        <dbReference type="EMBL" id="HJA06733.1"/>
    </source>
</evidence>
<evidence type="ECO:0000313" key="7">
    <source>
        <dbReference type="Proteomes" id="UP000824223"/>
    </source>
</evidence>
<keyword evidence="1 3" id="KW-0238">DNA-binding</keyword>
<feature type="domain" description="Tyr recombinase" evidence="4">
    <location>
        <begin position="106"/>
        <end position="279"/>
    </location>
</feature>